<organism evidence="3 5">
    <name type="scientific">Vicugna pacos</name>
    <name type="common">Alpaca</name>
    <name type="synonym">Lama pacos</name>
    <dbReference type="NCBI Taxonomy" id="30538"/>
    <lineage>
        <taxon>Eukaryota</taxon>
        <taxon>Metazoa</taxon>
        <taxon>Chordata</taxon>
        <taxon>Craniata</taxon>
        <taxon>Vertebrata</taxon>
        <taxon>Euteleostomi</taxon>
        <taxon>Mammalia</taxon>
        <taxon>Eutheria</taxon>
        <taxon>Laurasiatheria</taxon>
        <taxon>Artiodactyla</taxon>
        <taxon>Tylopoda</taxon>
        <taxon>Camelidae</taxon>
        <taxon>Vicugna</taxon>
    </lineage>
</organism>
<protein>
    <submittedName>
        <fullName evidence="4 5">Melanoma antigen preferentially expressed in tumors isoform X1</fullName>
    </submittedName>
</protein>
<dbReference type="InterPro" id="IPR032675">
    <property type="entry name" value="LRR_dom_sf"/>
</dbReference>
<dbReference type="Gene3D" id="3.80.10.10">
    <property type="entry name" value="Ribonuclease Inhibitor"/>
    <property type="match status" value="1"/>
</dbReference>
<dbReference type="GeneID" id="102544395"/>
<evidence type="ECO:0000256" key="2">
    <source>
        <dbReference type="ARBA" id="ARBA00022737"/>
    </source>
</evidence>
<sequence>MESILPRVPASSSPVEQKHCYGITMQGVERPGESSRCRGSVSLCSETSGEPRCEPAQHGNQPQALRYKCSFTSPKGKRRGISDPKEPTALTPQWLSELDRECPRFGHRYYSGHSQSTFLHLIFSSCCLTSNIWIILMWPKLPQRIYFQDSFRSRFFRMGVQTPLRLLELAGQSLLRDEALAIAALEELPTELFPPLFTVAFAGRHSEMLKAMVQAWPFPCLPLGSLMREHQPHLDTFQAAIDGLDVLLTQEVRPRRWKLQVLDLRRNAHQDFWAMWSSSRASLCSLLEPEAAPPMRKRRRVEVSRAGPKQPPVPVEVLIDLCLKEGTPDQSLTYLLKKVKQRGGSLRLCCQKLKIFAMPMQTIQKMLKMVQLDSVQDLEVNCTWKLATLGRFAPYLGQMVNLRRLLLSHIHMAPHAAPGEEEHCVSQLTAQFLSLHHLQELYLDSISFLEGRLDQVLRCLKNPLETLSITNCLISESDLMHLSQSPSITQLKDLGLSGVSLTNVSSEPLQVLIERTSATLQDLDLDECGIMDAQFSAILPALSRCSQLMTFSFCGNPISMAVLESLLCHTVGLSKLSHVLYPAPLESYEDVGGTLHLGRLAQLHARLKQMLRESGRPSMVWFSANPCPHCGDRTFYDPDPILCPCYMPD</sequence>
<dbReference type="PANTHER" id="PTHR14224:SF24">
    <property type="entry name" value="MELANOMA ANTIGEN PREFERENTIALLY EXPRESSED IN TUMORS"/>
    <property type="match status" value="1"/>
</dbReference>
<evidence type="ECO:0000313" key="4">
    <source>
        <dbReference type="RefSeq" id="XP_072809066.1"/>
    </source>
</evidence>
<evidence type="ECO:0000313" key="3">
    <source>
        <dbReference type="Proteomes" id="UP001652581"/>
    </source>
</evidence>
<name>A0ABM5CK88_VICPA</name>
<keyword evidence="1" id="KW-0433">Leucine-rich repeat</keyword>
<reference evidence="4 5" key="1">
    <citation type="submission" date="2025-05" db="UniProtKB">
        <authorList>
            <consortium name="RefSeq"/>
        </authorList>
    </citation>
    <scope>IDENTIFICATION</scope>
</reference>
<dbReference type="Proteomes" id="UP001652581">
    <property type="component" value="Chromosome 32"/>
</dbReference>
<gene>
    <name evidence="4 5" type="primary">PRAME</name>
</gene>
<dbReference type="InterPro" id="IPR050694">
    <property type="entry name" value="LRRC14/PRAME"/>
</dbReference>
<keyword evidence="2" id="KW-0677">Repeat</keyword>
<keyword evidence="3" id="KW-1185">Reference proteome</keyword>
<evidence type="ECO:0000256" key="1">
    <source>
        <dbReference type="ARBA" id="ARBA00022614"/>
    </source>
</evidence>
<evidence type="ECO:0000313" key="5">
    <source>
        <dbReference type="RefSeq" id="XP_072809067.1"/>
    </source>
</evidence>
<dbReference type="SUPFAM" id="SSF52047">
    <property type="entry name" value="RNI-like"/>
    <property type="match status" value="1"/>
</dbReference>
<proteinExistence type="predicted"/>
<dbReference type="RefSeq" id="XP_072809067.1">
    <property type="nucleotide sequence ID" value="XM_072952966.1"/>
</dbReference>
<accession>A0ABM5CK88</accession>
<dbReference type="RefSeq" id="XP_072809066.1">
    <property type="nucleotide sequence ID" value="XM_072952965.1"/>
</dbReference>
<dbReference type="PANTHER" id="PTHR14224">
    <property type="entry name" value="SIMILAR TO PREFERENTIALLY EXPRESSED ANTIGEN IN MELANOMA-LIKE 3"/>
    <property type="match status" value="1"/>
</dbReference>